<gene>
    <name evidence="2" type="ORF">Ctob_006671</name>
</gene>
<accession>A0A0M0K062</accession>
<evidence type="ECO:0000313" key="3">
    <source>
        <dbReference type="Proteomes" id="UP000037460"/>
    </source>
</evidence>
<sequence length="144" mass="15442">MSLYPLSALAAILSAASLDLLKPRTSLAAWAARGLTNGESPQVGDQDQYIHVSSRSDHRTFDVDAALCTSTADVIKVDLAAQASEGPNVEDSSSCCGYYNPAQGNVLTPVVSPYPCRSLLFDGELYGFNYPRLDFVFECDSTLP</sequence>
<organism evidence="2 3">
    <name type="scientific">Chrysochromulina tobinii</name>
    <dbReference type="NCBI Taxonomy" id="1460289"/>
    <lineage>
        <taxon>Eukaryota</taxon>
        <taxon>Haptista</taxon>
        <taxon>Haptophyta</taxon>
        <taxon>Prymnesiophyceae</taxon>
        <taxon>Prymnesiales</taxon>
        <taxon>Chrysochromulinaceae</taxon>
        <taxon>Chrysochromulina</taxon>
    </lineage>
</organism>
<name>A0A0M0K062_9EUKA</name>
<keyword evidence="1" id="KW-0732">Signal</keyword>
<evidence type="ECO:0000256" key="1">
    <source>
        <dbReference type="SAM" id="SignalP"/>
    </source>
</evidence>
<keyword evidence="3" id="KW-1185">Reference proteome</keyword>
<dbReference type="Proteomes" id="UP000037460">
    <property type="component" value="Unassembled WGS sequence"/>
</dbReference>
<reference evidence="3" key="1">
    <citation type="journal article" date="2015" name="PLoS Genet.">
        <title>Genome Sequence and Transcriptome Analyses of Chrysochromulina tobin: Metabolic Tools for Enhanced Algal Fitness in the Prominent Order Prymnesiales (Haptophyceae).</title>
        <authorList>
            <person name="Hovde B.T."/>
            <person name="Deodato C.R."/>
            <person name="Hunsperger H.M."/>
            <person name="Ryken S.A."/>
            <person name="Yost W."/>
            <person name="Jha R.K."/>
            <person name="Patterson J."/>
            <person name="Monnat R.J. Jr."/>
            <person name="Barlow S.B."/>
            <person name="Starkenburg S.R."/>
            <person name="Cattolico R.A."/>
        </authorList>
    </citation>
    <scope>NUCLEOTIDE SEQUENCE</scope>
    <source>
        <strain evidence="3">CCMP291</strain>
    </source>
</reference>
<dbReference type="EMBL" id="JWZX01001934">
    <property type="protein sequence ID" value="KOO31783.1"/>
    <property type="molecule type" value="Genomic_DNA"/>
</dbReference>
<feature type="chain" id="PRO_5005602268" evidence="1">
    <location>
        <begin position="19"/>
        <end position="144"/>
    </location>
</feature>
<feature type="signal peptide" evidence="1">
    <location>
        <begin position="1"/>
        <end position="18"/>
    </location>
</feature>
<protein>
    <submittedName>
        <fullName evidence="2">Uncharacterized protein</fullName>
    </submittedName>
</protein>
<comment type="caution">
    <text evidence="2">The sequence shown here is derived from an EMBL/GenBank/DDBJ whole genome shotgun (WGS) entry which is preliminary data.</text>
</comment>
<proteinExistence type="predicted"/>
<dbReference type="AlphaFoldDB" id="A0A0M0K062"/>
<evidence type="ECO:0000313" key="2">
    <source>
        <dbReference type="EMBL" id="KOO31783.1"/>
    </source>
</evidence>